<dbReference type="PANTHER" id="PTHR30024">
    <property type="entry name" value="ALIPHATIC SULFONATES-BINDING PROTEIN-RELATED"/>
    <property type="match status" value="1"/>
</dbReference>
<dbReference type="EMBL" id="JBHSIS010000006">
    <property type="protein sequence ID" value="MFC4854282.1"/>
    <property type="molecule type" value="Genomic_DNA"/>
</dbReference>
<dbReference type="SUPFAM" id="SSF53850">
    <property type="entry name" value="Periplasmic binding protein-like II"/>
    <property type="match status" value="1"/>
</dbReference>
<name>A0ABV9S1E9_9PSEU</name>
<organism evidence="5 6">
    <name type="scientific">Actinophytocola glycyrrhizae</name>
    <dbReference type="NCBI Taxonomy" id="2044873"/>
    <lineage>
        <taxon>Bacteria</taxon>
        <taxon>Bacillati</taxon>
        <taxon>Actinomycetota</taxon>
        <taxon>Actinomycetes</taxon>
        <taxon>Pseudonocardiales</taxon>
        <taxon>Pseudonocardiaceae</taxon>
    </lineage>
</organism>
<proteinExistence type="inferred from homology"/>
<comment type="similarity">
    <text evidence="2">Belongs to the bacterial solute-binding protein SsuA/TauA family.</text>
</comment>
<dbReference type="InterPro" id="IPR015168">
    <property type="entry name" value="SsuA/THI5"/>
</dbReference>
<dbReference type="Proteomes" id="UP001595859">
    <property type="component" value="Unassembled WGS sequence"/>
</dbReference>
<evidence type="ECO:0000256" key="2">
    <source>
        <dbReference type="ARBA" id="ARBA00010742"/>
    </source>
</evidence>
<keyword evidence="6" id="KW-1185">Reference proteome</keyword>
<dbReference type="SMART" id="SM00062">
    <property type="entry name" value="PBPb"/>
    <property type="match status" value="1"/>
</dbReference>
<gene>
    <name evidence="5" type="ORF">ACFPCV_12280</name>
</gene>
<protein>
    <submittedName>
        <fullName evidence="5">ABC transporter substrate-binding protein</fullName>
    </submittedName>
</protein>
<dbReference type="Pfam" id="PF09084">
    <property type="entry name" value="NMT1"/>
    <property type="match status" value="1"/>
</dbReference>
<reference evidence="6" key="1">
    <citation type="journal article" date="2019" name="Int. J. Syst. Evol. Microbiol.">
        <title>The Global Catalogue of Microorganisms (GCM) 10K type strain sequencing project: providing services to taxonomists for standard genome sequencing and annotation.</title>
        <authorList>
            <consortium name="The Broad Institute Genomics Platform"/>
            <consortium name="The Broad Institute Genome Sequencing Center for Infectious Disease"/>
            <person name="Wu L."/>
            <person name="Ma J."/>
        </authorList>
    </citation>
    <scope>NUCLEOTIDE SEQUENCE [LARGE SCALE GENOMIC DNA]</scope>
    <source>
        <strain evidence="6">ZS-22-S1</strain>
    </source>
</reference>
<dbReference type="PROSITE" id="PS51257">
    <property type="entry name" value="PROKAR_LIPOPROTEIN"/>
    <property type="match status" value="1"/>
</dbReference>
<evidence type="ECO:0000313" key="6">
    <source>
        <dbReference type="Proteomes" id="UP001595859"/>
    </source>
</evidence>
<feature type="domain" description="Solute-binding protein family 3/N-terminal" evidence="4">
    <location>
        <begin position="60"/>
        <end position="284"/>
    </location>
</feature>
<dbReference type="RefSeq" id="WP_378056228.1">
    <property type="nucleotide sequence ID" value="NZ_JBHSIS010000006.1"/>
</dbReference>
<evidence type="ECO:0000256" key="1">
    <source>
        <dbReference type="ARBA" id="ARBA00004418"/>
    </source>
</evidence>
<comment type="subcellular location">
    <subcellularLocation>
        <location evidence="1">Periplasm</location>
    </subcellularLocation>
</comment>
<dbReference type="InterPro" id="IPR001638">
    <property type="entry name" value="Solute-binding_3/MltF_N"/>
</dbReference>
<accession>A0ABV9S1E9</accession>
<evidence type="ECO:0000313" key="5">
    <source>
        <dbReference type="EMBL" id="MFC4854282.1"/>
    </source>
</evidence>
<dbReference type="PANTHER" id="PTHR30024:SF47">
    <property type="entry name" value="TAURINE-BINDING PERIPLASMIC PROTEIN"/>
    <property type="match status" value="1"/>
</dbReference>
<evidence type="ECO:0000256" key="3">
    <source>
        <dbReference type="ARBA" id="ARBA00022729"/>
    </source>
</evidence>
<evidence type="ECO:0000259" key="4">
    <source>
        <dbReference type="SMART" id="SM00062"/>
    </source>
</evidence>
<keyword evidence="3" id="KW-0732">Signal</keyword>
<dbReference type="Gene3D" id="3.40.190.10">
    <property type="entry name" value="Periplasmic binding protein-like II"/>
    <property type="match status" value="2"/>
</dbReference>
<sequence length="351" mass="37092">MNRPGRVGRARRGSVRAVGLLATLLAASLTAGCGLFGGSDEAEGSGDNTTAASGPLEKTTLKVGVMIGIDCSGAQLALLNDTFKEEGLTIEATTIQSGALAIPSLAGGEFDITFGNWVSFIKAQQAGIVDMKFISESYLSTPNSNFSVIAAKDSPINSPKDLEGKRIAVNAKGNINELLLRAVLDANDVDFNKIKDGLVEMPFPNMAAAIKNGRIDAAATIDPFVTAAQKEIGAKIVFDMTGAGPTENFPLSGFATKKEFADQNPNTIAAFQRALLKGQQLAADRSKVEEALPKFAKMDPQTAAIVKIGQFPTTIDPKRIQRVADLLVTYEMLPKKLEIEPLVVPIPSENG</sequence>
<comment type="caution">
    <text evidence="5">The sequence shown here is derived from an EMBL/GenBank/DDBJ whole genome shotgun (WGS) entry which is preliminary data.</text>
</comment>